<dbReference type="NCBIfam" id="TIGR01200">
    <property type="entry name" value="GLPGLI"/>
    <property type="match status" value="1"/>
</dbReference>
<protein>
    <recommendedName>
        <fullName evidence="3">GLPGLI family protein</fullName>
    </recommendedName>
</protein>
<accession>A0A1S7DSB7</accession>
<dbReference type="Proteomes" id="UP000189883">
    <property type="component" value="Chromosome"/>
</dbReference>
<sequence>MKNLVILVLILAFENMFSQYRFVYRIDFKIDSLNKDFVQSENFNLDITSNGSVFYPEVFSEWASIYQNNGSVSKSKLPETKLDYMIQKNYKDGETYFREMIGANLYEMREPRKITWKHSNETQQYNNYKVKKATTTFAGRQWEAWFSDEFLVNDGPYKFKGLPGLILKIKDTHSDYEIYLVEVKKIDQPLAFDFFNHIRIKTLSIDYDTYLKKNQSFKENPALMFIEMGIQLPPEEMKKFSEARKSINAKQNNKIELSY</sequence>
<dbReference type="InterPro" id="IPR005901">
    <property type="entry name" value="GLPGLI"/>
</dbReference>
<proteinExistence type="predicted"/>
<evidence type="ECO:0008006" key="3">
    <source>
        <dbReference type="Google" id="ProtNLM"/>
    </source>
</evidence>
<name>A0A1S7DSB7_RIEAN</name>
<dbReference type="Pfam" id="PF09697">
    <property type="entry name" value="Porph_ging"/>
    <property type="match status" value="1"/>
</dbReference>
<gene>
    <name evidence="1" type="ORF">AB406_1084</name>
</gene>
<dbReference type="RefSeq" id="WP_079207289.1">
    <property type="nucleotide sequence ID" value="NZ_CP011859.1"/>
</dbReference>
<dbReference type="AlphaFoldDB" id="A0A1S7DSB7"/>
<organism evidence="1 2">
    <name type="scientific">Riemerella anatipestifer</name>
    <name type="common">Moraxella anatipestifer</name>
    <dbReference type="NCBI Taxonomy" id="34085"/>
    <lineage>
        <taxon>Bacteria</taxon>
        <taxon>Pseudomonadati</taxon>
        <taxon>Bacteroidota</taxon>
        <taxon>Flavobacteriia</taxon>
        <taxon>Flavobacteriales</taxon>
        <taxon>Weeksellaceae</taxon>
        <taxon>Riemerella</taxon>
    </lineage>
</organism>
<evidence type="ECO:0000313" key="1">
    <source>
        <dbReference type="EMBL" id="AQY22033.1"/>
    </source>
</evidence>
<dbReference type="EMBL" id="CP011859">
    <property type="protein sequence ID" value="AQY22033.1"/>
    <property type="molecule type" value="Genomic_DNA"/>
</dbReference>
<evidence type="ECO:0000313" key="2">
    <source>
        <dbReference type="Proteomes" id="UP000189883"/>
    </source>
</evidence>
<reference evidence="1 2" key="1">
    <citation type="submission" date="2015-06" db="EMBL/GenBank/DDBJ databases">
        <title>R. anatipestifer strain HXb2 is the most virulent strain so far, and the genome sequence would help us uncover the pathogenesis.</title>
        <authorList>
            <person name="Hu Q."/>
            <person name="Qi J."/>
            <person name="Bo H."/>
            <person name="Liu G."/>
            <person name="Tao M."/>
            <person name="Ding Y."/>
            <person name="Xue Y."/>
        </authorList>
    </citation>
    <scope>NUCLEOTIDE SEQUENCE [LARGE SCALE GENOMIC DNA]</scope>
    <source>
        <strain evidence="1 2">HXb2</strain>
    </source>
</reference>